<dbReference type="SMART" id="SM00875">
    <property type="entry name" value="BACK"/>
    <property type="match status" value="1"/>
</dbReference>
<dbReference type="EMBL" id="JARBDR010000214">
    <property type="protein sequence ID" value="KAJ8318274.1"/>
    <property type="molecule type" value="Genomic_DNA"/>
</dbReference>
<dbReference type="PROSITE" id="PS50097">
    <property type="entry name" value="BTB"/>
    <property type="match status" value="1"/>
</dbReference>
<evidence type="ECO:0000256" key="1">
    <source>
        <dbReference type="ARBA" id="ARBA00022441"/>
    </source>
</evidence>
<dbReference type="PROSITE" id="PS00374">
    <property type="entry name" value="MGMT"/>
    <property type="match status" value="1"/>
</dbReference>
<keyword evidence="1" id="KW-0880">Kelch repeat</keyword>
<sequence>MGSHLTLVQTHLKRMEDHRQRYFHTLSRGLRDMWQSNSFTDVEVEVDGVIFPCHRVVLGAVSHYFFTMFNSGFKESSQRKVQIQGISHSTFKTVLGFIYTGQDSVTKENVDHLLKASVMLQIKTLQDICELFLHKHLGIENCIGVQRLALMNCMPKLEETSWSFIIEHYPDVSQGEEFLNLDAKELMKIITDPRLYTPSEQFVCESVMTWFKSDKENRKKQLREIFDKLFLVKMPDSYLENLRDGPILSENPECKLQIDRALDVIHESSGNPTTLGCQRVEEIICMVGTRSRHPDPQKTEVVCYSSRHNIKFKLAPLPSEPGPCFSVCSHGNDIFISGGYIQQNHLLHFAAESDRWDQYQLSTNGRWGHVMASVDNNIYLIGGMSKNNETIGCIDCFNPATRECEKVADLIKPVSSMTSAVIGKKVYIFGGKLGDRTPTAIIQCYDTVTNATHIIGDLPDSCAGSIGRAVRVKDIVYLIFREGMIVRFQDNCEIKVVCQIEAFDHFGAVLHQGKVFILGSQSSNFKTFLFDPENNQSSLVPTKFKAPMCNFNLLKLTP</sequence>
<organism evidence="4 5">
    <name type="scientific">Tegillarca granosa</name>
    <name type="common">Malaysian cockle</name>
    <name type="synonym">Anadara granosa</name>
    <dbReference type="NCBI Taxonomy" id="220873"/>
    <lineage>
        <taxon>Eukaryota</taxon>
        <taxon>Metazoa</taxon>
        <taxon>Spiralia</taxon>
        <taxon>Lophotrochozoa</taxon>
        <taxon>Mollusca</taxon>
        <taxon>Bivalvia</taxon>
        <taxon>Autobranchia</taxon>
        <taxon>Pteriomorphia</taxon>
        <taxon>Arcoida</taxon>
        <taxon>Arcoidea</taxon>
        <taxon>Arcidae</taxon>
        <taxon>Tegillarca</taxon>
    </lineage>
</organism>
<dbReference type="Gene3D" id="2.120.10.80">
    <property type="entry name" value="Kelch-type beta propeller"/>
    <property type="match status" value="1"/>
</dbReference>
<accession>A0ABQ9FLZ0</accession>
<protein>
    <recommendedName>
        <fullName evidence="3">BTB domain-containing protein</fullName>
    </recommendedName>
</protein>
<dbReference type="SMART" id="SM00225">
    <property type="entry name" value="BTB"/>
    <property type="match status" value="1"/>
</dbReference>
<comment type="caution">
    <text evidence="4">The sequence shown here is derived from an EMBL/GenBank/DDBJ whole genome shotgun (WGS) entry which is preliminary data.</text>
</comment>
<dbReference type="Pfam" id="PF07707">
    <property type="entry name" value="BACK"/>
    <property type="match status" value="1"/>
</dbReference>
<evidence type="ECO:0000256" key="2">
    <source>
        <dbReference type="ARBA" id="ARBA00022737"/>
    </source>
</evidence>
<dbReference type="InterPro" id="IPR001497">
    <property type="entry name" value="MethylDNA_cys_MeTrfase_AS"/>
</dbReference>
<dbReference type="InterPro" id="IPR011705">
    <property type="entry name" value="BACK"/>
</dbReference>
<keyword evidence="2" id="KW-0677">Repeat</keyword>
<dbReference type="Gene3D" id="3.30.710.10">
    <property type="entry name" value="Potassium Channel Kv1.1, Chain A"/>
    <property type="match status" value="1"/>
</dbReference>
<dbReference type="SUPFAM" id="SSF117281">
    <property type="entry name" value="Kelch motif"/>
    <property type="match status" value="1"/>
</dbReference>
<dbReference type="Pfam" id="PF00651">
    <property type="entry name" value="BTB"/>
    <property type="match status" value="1"/>
</dbReference>
<feature type="domain" description="BTB" evidence="3">
    <location>
        <begin position="40"/>
        <end position="107"/>
    </location>
</feature>
<dbReference type="PANTHER" id="PTHR24412:SF272">
    <property type="entry name" value="KELCH-LIKE PROTEIN DIABLO"/>
    <property type="match status" value="1"/>
</dbReference>
<dbReference type="Proteomes" id="UP001217089">
    <property type="component" value="Unassembled WGS sequence"/>
</dbReference>
<dbReference type="Pfam" id="PF24681">
    <property type="entry name" value="Kelch_KLHDC2_KLHL20_DRC7"/>
    <property type="match status" value="1"/>
</dbReference>
<evidence type="ECO:0000313" key="4">
    <source>
        <dbReference type="EMBL" id="KAJ8318274.1"/>
    </source>
</evidence>
<proteinExistence type="predicted"/>
<reference evidence="4 5" key="1">
    <citation type="submission" date="2022-12" db="EMBL/GenBank/DDBJ databases">
        <title>Chromosome-level genome of Tegillarca granosa.</title>
        <authorList>
            <person name="Kim J."/>
        </authorList>
    </citation>
    <scope>NUCLEOTIDE SEQUENCE [LARGE SCALE GENOMIC DNA]</scope>
    <source>
        <strain evidence="4">Teg-2019</strain>
        <tissue evidence="4">Adductor muscle</tissue>
    </source>
</reference>
<dbReference type="Gene3D" id="1.25.40.420">
    <property type="match status" value="1"/>
</dbReference>
<dbReference type="InterPro" id="IPR015915">
    <property type="entry name" value="Kelch-typ_b-propeller"/>
</dbReference>
<evidence type="ECO:0000259" key="3">
    <source>
        <dbReference type="PROSITE" id="PS50097"/>
    </source>
</evidence>
<dbReference type="SMART" id="SM00612">
    <property type="entry name" value="Kelch"/>
    <property type="match status" value="2"/>
</dbReference>
<dbReference type="InterPro" id="IPR000210">
    <property type="entry name" value="BTB/POZ_dom"/>
</dbReference>
<dbReference type="SUPFAM" id="SSF54695">
    <property type="entry name" value="POZ domain"/>
    <property type="match status" value="1"/>
</dbReference>
<name>A0ABQ9FLZ0_TEGGR</name>
<evidence type="ECO:0000313" key="5">
    <source>
        <dbReference type="Proteomes" id="UP001217089"/>
    </source>
</evidence>
<gene>
    <name evidence="4" type="ORF">KUTeg_003365</name>
</gene>
<keyword evidence="5" id="KW-1185">Reference proteome</keyword>
<dbReference type="PANTHER" id="PTHR24412">
    <property type="entry name" value="KELCH PROTEIN"/>
    <property type="match status" value="1"/>
</dbReference>
<dbReference type="InterPro" id="IPR006652">
    <property type="entry name" value="Kelch_1"/>
</dbReference>
<dbReference type="InterPro" id="IPR011333">
    <property type="entry name" value="SKP1/BTB/POZ_sf"/>
</dbReference>